<protein>
    <submittedName>
        <fullName evidence="2">Ankyrin repeat and fibronectin type-III domain-containing protein 1</fullName>
    </submittedName>
</protein>
<dbReference type="InterPro" id="IPR036770">
    <property type="entry name" value="Ankyrin_rpt-contain_sf"/>
</dbReference>
<name>A0A194QTQ8_PAPMA</name>
<organism evidence="2 3">
    <name type="scientific">Papilio machaon</name>
    <name type="common">Old World swallowtail butterfly</name>
    <dbReference type="NCBI Taxonomy" id="76193"/>
    <lineage>
        <taxon>Eukaryota</taxon>
        <taxon>Metazoa</taxon>
        <taxon>Ecdysozoa</taxon>
        <taxon>Arthropoda</taxon>
        <taxon>Hexapoda</taxon>
        <taxon>Insecta</taxon>
        <taxon>Pterygota</taxon>
        <taxon>Neoptera</taxon>
        <taxon>Endopterygota</taxon>
        <taxon>Lepidoptera</taxon>
        <taxon>Glossata</taxon>
        <taxon>Ditrysia</taxon>
        <taxon>Papilionoidea</taxon>
        <taxon>Papilionidae</taxon>
        <taxon>Papilioninae</taxon>
        <taxon>Papilio</taxon>
    </lineage>
</organism>
<evidence type="ECO:0000313" key="3">
    <source>
        <dbReference type="Proteomes" id="UP000053240"/>
    </source>
</evidence>
<keyword evidence="3" id="KW-1185">Reference proteome</keyword>
<dbReference type="InterPro" id="IPR039269">
    <property type="entry name" value="ANKFN1"/>
</dbReference>
<dbReference type="GO" id="GO:0005819">
    <property type="term" value="C:spindle"/>
    <property type="evidence" value="ECO:0007669"/>
    <property type="project" value="TreeGrafter"/>
</dbReference>
<gene>
    <name evidence="2" type="ORF">RR48_07912</name>
</gene>
<dbReference type="PANTHER" id="PTHR21437:SF1">
    <property type="entry name" value="WIDE AWAKE"/>
    <property type="match status" value="1"/>
</dbReference>
<dbReference type="Proteomes" id="UP000053240">
    <property type="component" value="Unassembled WGS sequence"/>
</dbReference>
<sequence length="147" mass="16113">MILQWSDMFLYEVACPLELQYGGLLEGCAGELPSLSACAPLPATLDKAARRQQRDARAHQNKLAQVNIHLQALFAAVEHGYLDKARNILESTDVDVNSLNPDGLSPLDVAVLANNRQLARMLMEFGAKEGSQFKSLSRYNSLGLGQE</sequence>
<dbReference type="SUPFAM" id="SSF48403">
    <property type="entry name" value="Ankyrin repeat"/>
    <property type="match status" value="1"/>
</dbReference>
<dbReference type="AlphaFoldDB" id="A0A194QTQ8"/>
<dbReference type="InParanoid" id="A0A194QTQ8"/>
<accession>A0A194QTQ8</accession>
<proteinExistence type="predicted"/>
<dbReference type="PANTHER" id="PTHR21437">
    <property type="entry name" value="WIDE AWAKE"/>
    <property type="match status" value="1"/>
</dbReference>
<feature type="repeat" description="ANK" evidence="1">
    <location>
        <begin position="102"/>
        <end position="127"/>
    </location>
</feature>
<dbReference type="EMBL" id="KQ461137">
    <property type="protein sequence ID" value="KPJ08852.1"/>
    <property type="molecule type" value="Genomic_DNA"/>
</dbReference>
<dbReference type="PROSITE" id="PS50088">
    <property type="entry name" value="ANK_REPEAT"/>
    <property type="match status" value="1"/>
</dbReference>
<dbReference type="GO" id="GO:0061172">
    <property type="term" value="P:regulation of establishment of bipolar cell polarity"/>
    <property type="evidence" value="ECO:0007669"/>
    <property type="project" value="TreeGrafter"/>
</dbReference>
<dbReference type="GO" id="GO:0000132">
    <property type="term" value="P:establishment of mitotic spindle orientation"/>
    <property type="evidence" value="ECO:0007669"/>
    <property type="project" value="TreeGrafter"/>
</dbReference>
<dbReference type="Gene3D" id="1.25.40.20">
    <property type="entry name" value="Ankyrin repeat-containing domain"/>
    <property type="match status" value="1"/>
</dbReference>
<reference evidence="2 3" key="1">
    <citation type="journal article" date="2015" name="Nat. Commun.">
        <title>Outbred genome sequencing and CRISPR/Cas9 gene editing in butterflies.</title>
        <authorList>
            <person name="Li X."/>
            <person name="Fan D."/>
            <person name="Zhang W."/>
            <person name="Liu G."/>
            <person name="Zhang L."/>
            <person name="Zhao L."/>
            <person name="Fang X."/>
            <person name="Chen L."/>
            <person name="Dong Y."/>
            <person name="Chen Y."/>
            <person name="Ding Y."/>
            <person name="Zhao R."/>
            <person name="Feng M."/>
            <person name="Zhu Y."/>
            <person name="Feng Y."/>
            <person name="Jiang X."/>
            <person name="Zhu D."/>
            <person name="Xiang H."/>
            <person name="Feng X."/>
            <person name="Li S."/>
            <person name="Wang J."/>
            <person name="Zhang G."/>
            <person name="Kronforst M.R."/>
            <person name="Wang W."/>
        </authorList>
    </citation>
    <scope>NUCLEOTIDE SEQUENCE [LARGE SCALE GENOMIC DNA]</scope>
    <source>
        <strain evidence="2">Ya'a_city_454_Pm</strain>
        <tissue evidence="2">Whole body</tissue>
    </source>
</reference>
<dbReference type="InterPro" id="IPR002110">
    <property type="entry name" value="Ankyrin_rpt"/>
</dbReference>
<keyword evidence="1" id="KW-0040">ANK repeat</keyword>
<evidence type="ECO:0000313" key="2">
    <source>
        <dbReference type="EMBL" id="KPJ08852.1"/>
    </source>
</evidence>
<evidence type="ECO:0000256" key="1">
    <source>
        <dbReference type="PROSITE-ProRule" id="PRU00023"/>
    </source>
</evidence>
<dbReference type="PROSITE" id="PS50297">
    <property type="entry name" value="ANK_REP_REGION"/>
    <property type="match status" value="1"/>
</dbReference>